<dbReference type="AlphaFoldDB" id="Q2GGL7"/>
<sequence length="49" mass="5445">MYKNIVSVGVKYQNQLSSGIDYSISGVVEHAVNDLLPTSSQQQQVQYNN</sequence>
<dbReference type="RefSeq" id="WP_011452712.1">
    <property type="nucleotide sequence ID" value="NC_007799.1"/>
</dbReference>
<name>Q2GGL7_EHRCR</name>
<organism evidence="1 2">
    <name type="scientific">Ehrlichia chaffeensis (strain ATCC CRL-10679 / Arkansas)</name>
    <dbReference type="NCBI Taxonomy" id="205920"/>
    <lineage>
        <taxon>Bacteria</taxon>
        <taxon>Pseudomonadati</taxon>
        <taxon>Pseudomonadota</taxon>
        <taxon>Alphaproteobacteria</taxon>
        <taxon>Rickettsiales</taxon>
        <taxon>Anaplasmataceae</taxon>
        <taxon>Ehrlichia</taxon>
    </lineage>
</organism>
<dbReference type="KEGG" id="ech:ECH_0606"/>
<reference evidence="1 2" key="1">
    <citation type="journal article" date="2006" name="PLoS Genet.">
        <title>Comparative genomics of emerging human ehrlichiosis agents.</title>
        <authorList>
            <person name="Dunning Hotopp J.C."/>
            <person name="Lin M."/>
            <person name="Madupu R."/>
            <person name="Crabtree J."/>
            <person name="Angiuoli S.V."/>
            <person name="Eisen J.A."/>
            <person name="Seshadri R."/>
            <person name="Ren Q."/>
            <person name="Wu M."/>
            <person name="Utterback T.R."/>
            <person name="Smith S."/>
            <person name="Lewis M."/>
            <person name="Khouri H."/>
            <person name="Zhang C."/>
            <person name="Niu H."/>
            <person name="Lin Q."/>
            <person name="Ohashi N."/>
            <person name="Zhi N."/>
            <person name="Nelson W."/>
            <person name="Brinkac L.M."/>
            <person name="Dodson R.J."/>
            <person name="Rosovitz M.J."/>
            <person name="Sundaram J."/>
            <person name="Daugherty S.C."/>
            <person name="Davidsen T."/>
            <person name="Durkin A.S."/>
            <person name="Gwinn M."/>
            <person name="Haft D.H."/>
            <person name="Selengut J.D."/>
            <person name="Sullivan S.A."/>
            <person name="Zafar N."/>
            <person name="Zhou L."/>
            <person name="Benahmed F."/>
            <person name="Forberger H."/>
            <person name="Halpin R."/>
            <person name="Mulligan S."/>
            <person name="Robinson J."/>
            <person name="White O."/>
            <person name="Rikihisa Y."/>
            <person name="Tettelin H."/>
        </authorList>
    </citation>
    <scope>NUCLEOTIDE SEQUENCE [LARGE SCALE GENOMIC DNA]</scope>
    <source>
        <strain evidence="2">ATCC CRL-10679 / Arkansas</strain>
    </source>
</reference>
<keyword evidence="2" id="KW-1185">Reference proteome</keyword>
<protein>
    <submittedName>
        <fullName evidence="1">Uncharacterized protein</fullName>
    </submittedName>
</protein>
<dbReference type="Proteomes" id="UP000008320">
    <property type="component" value="Chromosome"/>
</dbReference>
<dbReference type="EMBL" id="CP000236">
    <property type="protein sequence ID" value="ABD45255.1"/>
    <property type="molecule type" value="Genomic_DNA"/>
</dbReference>
<proteinExistence type="predicted"/>
<accession>Q2GGL7</accession>
<gene>
    <name evidence="1" type="ordered locus">ECH_0606</name>
</gene>
<dbReference type="HOGENOM" id="CLU_3135118_0_0_5"/>
<evidence type="ECO:0000313" key="1">
    <source>
        <dbReference type="EMBL" id="ABD45255.1"/>
    </source>
</evidence>
<evidence type="ECO:0000313" key="2">
    <source>
        <dbReference type="Proteomes" id="UP000008320"/>
    </source>
</evidence>